<feature type="region of interest" description="Disordered" evidence="1">
    <location>
        <begin position="92"/>
        <end position="126"/>
    </location>
</feature>
<feature type="region of interest" description="Disordered" evidence="1">
    <location>
        <begin position="205"/>
        <end position="251"/>
    </location>
</feature>
<accession>A0A7S1A152</accession>
<dbReference type="SUPFAM" id="SSF101967">
    <property type="entry name" value="Adhesin YadA, collagen-binding domain"/>
    <property type="match status" value="1"/>
</dbReference>
<feature type="compositionally biased region" description="Polar residues" evidence="1">
    <location>
        <begin position="96"/>
        <end position="106"/>
    </location>
</feature>
<organism evidence="2">
    <name type="scientific">Noctiluca scintillans</name>
    <name type="common">Sea sparkle</name>
    <name type="synonym">Red tide dinoflagellate</name>
    <dbReference type="NCBI Taxonomy" id="2966"/>
    <lineage>
        <taxon>Eukaryota</taxon>
        <taxon>Sar</taxon>
        <taxon>Alveolata</taxon>
        <taxon>Dinophyceae</taxon>
        <taxon>Noctilucales</taxon>
        <taxon>Noctilucaceae</taxon>
        <taxon>Noctiluca</taxon>
    </lineage>
</organism>
<gene>
    <name evidence="2" type="ORF">NSCI0253_LOCUS13373</name>
</gene>
<evidence type="ECO:0000313" key="2">
    <source>
        <dbReference type="EMBL" id="CAD8839025.1"/>
    </source>
</evidence>
<sequence length="295" mass="31221">MQGTPREETSGTVVGLETTPTKVLSEAVGLKTTPRRKARVEVGLNTTPQKVASQAVGLKTTPRRAASAVVGLRTVPHDEETGAVGLKTVPMRAASATPQPRSTQEGSDSMGSWSSSSTEARASRAVGLKTTPQEVEENVHPRRHVDAAPVSLKTTPQEVGIGAVGLKTTPGMEPSVAAVSEKEGVTYDDRINPTQSHKSAAVGLHTTPQAPSSAPVGWTPTSEHKAGDSGGPRTAPQAPSEVQSLGRTLRQQRDEQRRLLLAARLSPLRRRRGLRGFRCFGFFGDQRSPLLPAQG</sequence>
<feature type="compositionally biased region" description="Low complexity" evidence="1">
    <location>
        <begin position="107"/>
        <end position="125"/>
    </location>
</feature>
<dbReference type="AlphaFoldDB" id="A0A7S1A152"/>
<name>A0A7S1A152_NOCSC</name>
<proteinExistence type="predicted"/>
<evidence type="ECO:0000256" key="1">
    <source>
        <dbReference type="SAM" id="MobiDB-lite"/>
    </source>
</evidence>
<reference evidence="2" key="1">
    <citation type="submission" date="2021-01" db="EMBL/GenBank/DDBJ databases">
        <authorList>
            <person name="Corre E."/>
            <person name="Pelletier E."/>
            <person name="Niang G."/>
            <person name="Scheremetjew M."/>
            <person name="Finn R."/>
            <person name="Kale V."/>
            <person name="Holt S."/>
            <person name="Cochrane G."/>
            <person name="Meng A."/>
            <person name="Brown T."/>
            <person name="Cohen L."/>
        </authorList>
    </citation>
    <scope>NUCLEOTIDE SEQUENCE</scope>
</reference>
<protein>
    <submittedName>
        <fullName evidence="2">Uncharacterized protein</fullName>
    </submittedName>
</protein>
<dbReference type="EMBL" id="HBFQ01019095">
    <property type="protein sequence ID" value="CAD8839025.1"/>
    <property type="molecule type" value="Transcribed_RNA"/>
</dbReference>
<dbReference type="InterPro" id="IPR011049">
    <property type="entry name" value="Serralysin-like_metalloprot_C"/>
</dbReference>